<organism evidence="1 2">
    <name type="scientific">Steroidobacter denitrificans</name>
    <dbReference type="NCBI Taxonomy" id="465721"/>
    <lineage>
        <taxon>Bacteria</taxon>
        <taxon>Pseudomonadati</taxon>
        <taxon>Pseudomonadota</taxon>
        <taxon>Gammaproteobacteria</taxon>
        <taxon>Steroidobacterales</taxon>
        <taxon>Steroidobacteraceae</taxon>
        <taxon>Steroidobacter</taxon>
    </lineage>
</organism>
<dbReference type="RefSeq" id="WP_066920158.1">
    <property type="nucleotide sequence ID" value="NZ_CP011971.1"/>
</dbReference>
<proteinExistence type="predicted"/>
<dbReference type="KEGG" id="sdf:ACG33_07840"/>
<evidence type="ECO:0000313" key="2">
    <source>
        <dbReference type="Proteomes" id="UP000070250"/>
    </source>
</evidence>
<accession>A0A127FBN4</accession>
<evidence type="ECO:0000313" key="1">
    <source>
        <dbReference type="EMBL" id="AMN47008.1"/>
    </source>
</evidence>
<sequence>MDNSTYGLPAWQLAALSGTHIDTARRWKRAGQIPRQAAALISIRLHGELGTIDPEFEGFIIRRGSIWTPENAEIRPGELRAIPYRSQQIRELD</sequence>
<dbReference type="AlphaFoldDB" id="A0A127FBN4"/>
<protein>
    <submittedName>
        <fullName evidence="1">Uncharacterized protein</fullName>
    </submittedName>
</protein>
<reference evidence="1 2" key="1">
    <citation type="submission" date="2015-06" db="EMBL/GenBank/DDBJ databases">
        <title>A Comprehensive Approach to Explore the Metabolic and Phylogenetic Diversity of Bacterial Steroid Degradation in the Environment: Testosterone as an Example.</title>
        <authorList>
            <person name="Yang F.-C."/>
            <person name="Chen Y.-L."/>
            <person name="Yu C.-P."/>
            <person name="Tang S.-L."/>
            <person name="Wang P.-H."/>
            <person name="Ismail W."/>
            <person name="Wang C.-H."/>
            <person name="Yang C.-Y."/>
            <person name="Chiang Y.-R."/>
        </authorList>
    </citation>
    <scope>NUCLEOTIDE SEQUENCE [LARGE SCALE GENOMIC DNA]</scope>
    <source>
        <strain evidence="1 2">DSM 18526</strain>
    </source>
</reference>
<dbReference type="EMBL" id="CP011971">
    <property type="protein sequence ID" value="AMN47008.1"/>
    <property type="molecule type" value="Genomic_DNA"/>
</dbReference>
<keyword evidence="2" id="KW-1185">Reference proteome</keyword>
<dbReference type="Proteomes" id="UP000070250">
    <property type="component" value="Chromosome"/>
</dbReference>
<name>A0A127FBN4_STEDE</name>
<gene>
    <name evidence="1" type="ORF">ACG33_07840</name>
</gene>